<reference evidence="2 3" key="1">
    <citation type="submission" date="2017-11" db="EMBL/GenBank/DDBJ databases">
        <title>De novo assembly and phasing of dikaryotic genomes from two isolates of Puccinia coronata f. sp. avenae, the causal agent of oat crown rust.</title>
        <authorList>
            <person name="Miller M.E."/>
            <person name="Zhang Y."/>
            <person name="Omidvar V."/>
            <person name="Sperschneider J."/>
            <person name="Schwessinger B."/>
            <person name="Raley C."/>
            <person name="Palmer J.M."/>
            <person name="Garnica D."/>
            <person name="Upadhyaya N."/>
            <person name="Rathjen J."/>
            <person name="Taylor J.M."/>
            <person name="Park R.F."/>
            <person name="Dodds P.N."/>
            <person name="Hirsch C.D."/>
            <person name="Kianian S.F."/>
            <person name="Figueroa M."/>
        </authorList>
    </citation>
    <scope>NUCLEOTIDE SEQUENCE [LARGE SCALE GENOMIC DNA]</scope>
    <source>
        <strain evidence="2">12NC29</strain>
    </source>
</reference>
<evidence type="ECO:0000256" key="1">
    <source>
        <dbReference type="SAM" id="Phobius"/>
    </source>
</evidence>
<evidence type="ECO:0000313" key="2">
    <source>
        <dbReference type="EMBL" id="PLW47502.1"/>
    </source>
</evidence>
<dbReference type="PANTHER" id="PTHR48193">
    <property type="entry name" value="ZINC METALLOPROTEASE ZMPB-RELATED"/>
    <property type="match status" value="1"/>
</dbReference>
<proteinExistence type="predicted"/>
<dbReference type="Proteomes" id="UP000235388">
    <property type="component" value="Unassembled WGS sequence"/>
</dbReference>
<protein>
    <submittedName>
        <fullName evidence="2">Uncharacterized protein</fullName>
    </submittedName>
</protein>
<evidence type="ECO:0000313" key="3">
    <source>
        <dbReference type="Proteomes" id="UP000235388"/>
    </source>
</evidence>
<comment type="caution">
    <text evidence="2">The sequence shown here is derived from an EMBL/GenBank/DDBJ whole genome shotgun (WGS) entry which is preliminary data.</text>
</comment>
<keyword evidence="3" id="KW-1185">Reference proteome</keyword>
<dbReference type="InterPro" id="IPR053094">
    <property type="entry name" value="Zinc_metalloprotease_ZmpB"/>
</dbReference>
<dbReference type="EMBL" id="PGCJ01000110">
    <property type="protein sequence ID" value="PLW47502.1"/>
    <property type="molecule type" value="Genomic_DNA"/>
</dbReference>
<keyword evidence="1" id="KW-1133">Transmembrane helix</keyword>
<gene>
    <name evidence="2" type="ORF">PCANC_07796</name>
</gene>
<feature type="transmembrane region" description="Helical" evidence="1">
    <location>
        <begin position="294"/>
        <end position="312"/>
    </location>
</feature>
<sequence length="470" mass="51705">MERALSLPLISVKGPFVPSEKLTWENNMAFLSPGGASVNAGKVGHELGALLSEMVATVVQSYQGDVDYLKSLSKGEGLAPENFSPGLMAAPHSAGFADLLRAAPRLLQVSYLDIFWTSQNINFDLIIRDGYLAAGKVKGMSQSWLAILLGLSRTNSNITYTNSGPIPLLLHYGLSRLNQTLVDSVSQASLEVKPHQVNSHLEHELKGCRNASEYLAFKINGLGPSAGGQGQRKASSEGLLFLLKKIHQLFLALSLFEWIIILKKNLQKNLRKALFRSGTEGVKGNAWMMMKKEAYASLVVFMLYGMAGWWTMLTNYRKFNSADIYGLMTLAQRRAKVLLESKNSSNIESASSKIESSHPILCGSWGYLNSYIIRLILRTDFNSARPSWESSMKAWNNDLNPAHISRLVTDVHLEIRTPGISMMPAGGAAPPVTLGSKGLGKTMDNLIKMLNETLNPGEIQKEEEEEDMLE</sequence>
<keyword evidence="1" id="KW-0472">Membrane</keyword>
<keyword evidence="1" id="KW-0812">Transmembrane</keyword>
<feature type="transmembrane region" description="Helical" evidence="1">
    <location>
        <begin position="246"/>
        <end position="262"/>
    </location>
</feature>
<dbReference type="PANTHER" id="PTHR48193:SF2">
    <property type="entry name" value="ZINC METALLOPROTEASE ZMPB"/>
    <property type="match status" value="1"/>
</dbReference>
<accession>A0A2N5VC02</accession>
<organism evidence="2 3">
    <name type="scientific">Puccinia coronata f. sp. avenae</name>
    <dbReference type="NCBI Taxonomy" id="200324"/>
    <lineage>
        <taxon>Eukaryota</taxon>
        <taxon>Fungi</taxon>
        <taxon>Dikarya</taxon>
        <taxon>Basidiomycota</taxon>
        <taxon>Pucciniomycotina</taxon>
        <taxon>Pucciniomycetes</taxon>
        <taxon>Pucciniales</taxon>
        <taxon>Pucciniaceae</taxon>
        <taxon>Puccinia</taxon>
    </lineage>
</organism>
<name>A0A2N5VC02_9BASI</name>
<dbReference type="AlphaFoldDB" id="A0A2N5VC02"/>